<dbReference type="InterPro" id="IPR057722">
    <property type="entry name" value="AsqO/PenF-like_C"/>
</dbReference>
<dbReference type="Pfam" id="PF25581">
    <property type="entry name" value="AsqO_C"/>
    <property type="match status" value="1"/>
</dbReference>
<accession>A0AAD7K0R4</accession>
<dbReference type="PROSITE" id="PS51257">
    <property type="entry name" value="PROKAR_LIPOPROTEIN"/>
    <property type="match status" value="1"/>
</dbReference>
<name>A0AAD7K0R4_9AGAR</name>
<gene>
    <name evidence="4" type="ORF">DFH07DRAFT_983139</name>
</gene>
<feature type="chain" id="PRO_5042075175" evidence="1">
    <location>
        <begin position="26"/>
        <end position="371"/>
    </location>
</feature>
<evidence type="ECO:0000259" key="2">
    <source>
        <dbReference type="Pfam" id="PF24137"/>
    </source>
</evidence>
<reference evidence="4" key="1">
    <citation type="submission" date="2023-03" db="EMBL/GenBank/DDBJ databases">
        <title>Massive genome expansion in bonnet fungi (Mycena s.s.) driven by repeated elements and novel gene families across ecological guilds.</title>
        <authorList>
            <consortium name="Lawrence Berkeley National Laboratory"/>
            <person name="Harder C.B."/>
            <person name="Miyauchi S."/>
            <person name="Viragh M."/>
            <person name="Kuo A."/>
            <person name="Thoen E."/>
            <person name="Andreopoulos B."/>
            <person name="Lu D."/>
            <person name="Skrede I."/>
            <person name="Drula E."/>
            <person name="Henrissat B."/>
            <person name="Morin E."/>
            <person name="Kohler A."/>
            <person name="Barry K."/>
            <person name="LaButti K."/>
            <person name="Morin E."/>
            <person name="Salamov A."/>
            <person name="Lipzen A."/>
            <person name="Mereny Z."/>
            <person name="Hegedus B."/>
            <person name="Baldrian P."/>
            <person name="Stursova M."/>
            <person name="Weitz H."/>
            <person name="Taylor A."/>
            <person name="Grigoriev I.V."/>
            <person name="Nagy L.G."/>
            <person name="Martin F."/>
            <person name="Kauserud H."/>
        </authorList>
    </citation>
    <scope>NUCLEOTIDE SEQUENCE</scope>
    <source>
        <strain evidence="4">CBHHK188m</strain>
    </source>
</reference>
<evidence type="ECO:0000313" key="5">
    <source>
        <dbReference type="Proteomes" id="UP001215280"/>
    </source>
</evidence>
<proteinExistence type="predicted"/>
<comment type="caution">
    <text evidence="4">The sequence shown here is derived from an EMBL/GenBank/DDBJ whole genome shotgun (WGS) entry which is preliminary data.</text>
</comment>
<evidence type="ECO:0000259" key="3">
    <source>
        <dbReference type="Pfam" id="PF25581"/>
    </source>
</evidence>
<evidence type="ECO:0000256" key="1">
    <source>
        <dbReference type="SAM" id="SignalP"/>
    </source>
</evidence>
<dbReference type="AlphaFoldDB" id="A0AAD7K0R4"/>
<protein>
    <submittedName>
        <fullName evidence="4">Uncharacterized protein</fullName>
    </submittedName>
</protein>
<keyword evidence="1" id="KW-0732">Signal</keyword>
<feature type="domain" description="AsqO/PenF-like C-terminal" evidence="3">
    <location>
        <begin position="227"/>
        <end position="358"/>
    </location>
</feature>
<dbReference type="SUPFAM" id="SSF159245">
    <property type="entry name" value="AttH-like"/>
    <property type="match status" value="1"/>
</dbReference>
<evidence type="ECO:0000313" key="4">
    <source>
        <dbReference type="EMBL" id="KAJ7775981.1"/>
    </source>
</evidence>
<sequence length="371" mass="39328">MARKHLISFISALSIVLASVSCVQSQVFHIPSTIQDGTAQAQFTSCETGLDAPKVRPINESAFDWWYYDVASADPSDLSSVVVTFFTSSQPAFPFLDPADTVTIANLWVLFPNGTLWAAAADGDGATVIADGKTSSGMWLGMGFSWTSHHSSGYHIEINVLDVDVTGTITFPPVRAGQNLEVGPHVGWVNTIPDAAAVVSLNIGGTLLAFAGTGYHNKNWSDQVFAAHVASWYWGHGRVGPYSIVWFDFLDKTGTESVSAYVAKDGKIVAASCTLGSITVRPTGQNATYPPVLSTPNPTGYHIAIDLGEEGTLAVDVTVLTTLITVNPEYARSIGNVSGTLMPASGAPTMGLTGMALFMTVLWFQGPSPNF</sequence>
<dbReference type="InterPro" id="IPR056402">
    <property type="entry name" value="DA_N"/>
</dbReference>
<dbReference type="Proteomes" id="UP001215280">
    <property type="component" value="Unassembled WGS sequence"/>
</dbReference>
<organism evidence="4 5">
    <name type="scientific">Mycena maculata</name>
    <dbReference type="NCBI Taxonomy" id="230809"/>
    <lineage>
        <taxon>Eukaryota</taxon>
        <taxon>Fungi</taxon>
        <taxon>Dikarya</taxon>
        <taxon>Basidiomycota</taxon>
        <taxon>Agaricomycotina</taxon>
        <taxon>Agaricomycetes</taxon>
        <taxon>Agaricomycetidae</taxon>
        <taxon>Agaricales</taxon>
        <taxon>Marasmiineae</taxon>
        <taxon>Mycenaceae</taxon>
        <taxon>Mycena</taxon>
    </lineage>
</organism>
<dbReference type="Pfam" id="PF24137">
    <property type="entry name" value="DA_N"/>
    <property type="match status" value="1"/>
</dbReference>
<keyword evidence="5" id="KW-1185">Reference proteome</keyword>
<feature type="domain" description="Diels-Alderase N-terminal" evidence="2">
    <location>
        <begin position="26"/>
        <end position="220"/>
    </location>
</feature>
<dbReference type="EMBL" id="JARJLG010000013">
    <property type="protein sequence ID" value="KAJ7775981.1"/>
    <property type="molecule type" value="Genomic_DNA"/>
</dbReference>
<feature type="signal peptide" evidence="1">
    <location>
        <begin position="1"/>
        <end position="25"/>
    </location>
</feature>